<feature type="region of interest" description="Disordered" evidence="1">
    <location>
        <begin position="64"/>
        <end position="103"/>
    </location>
</feature>
<feature type="compositionally biased region" description="Polar residues" evidence="1">
    <location>
        <begin position="83"/>
        <end position="93"/>
    </location>
</feature>
<accession>R7S660</accession>
<dbReference type="EMBL" id="JH711916">
    <property type="protein sequence ID" value="EIW51241.1"/>
    <property type="molecule type" value="Genomic_DNA"/>
</dbReference>
<protein>
    <submittedName>
        <fullName evidence="2">Putative MAPKKK</fullName>
    </submittedName>
</protein>
<dbReference type="Proteomes" id="UP000054317">
    <property type="component" value="Unassembled WGS sequence"/>
</dbReference>
<name>R7S660_TRAVS</name>
<feature type="non-terminal residue" evidence="2">
    <location>
        <position position="153"/>
    </location>
</feature>
<dbReference type="GeneID" id="19420396"/>
<dbReference type="AlphaFoldDB" id="R7S660"/>
<evidence type="ECO:0000313" key="2">
    <source>
        <dbReference type="EMBL" id="EIW51241.1"/>
    </source>
</evidence>
<evidence type="ECO:0000256" key="1">
    <source>
        <dbReference type="SAM" id="MobiDB-lite"/>
    </source>
</evidence>
<feature type="region of interest" description="Disordered" evidence="1">
    <location>
        <begin position="129"/>
        <end position="153"/>
    </location>
</feature>
<keyword evidence="3" id="KW-1185">Reference proteome</keyword>
<dbReference type="RefSeq" id="XP_008045873.1">
    <property type="nucleotide sequence ID" value="XM_008047682.1"/>
</dbReference>
<dbReference type="OrthoDB" id="266718at2759"/>
<reference evidence="3" key="1">
    <citation type="journal article" date="2012" name="Science">
        <title>The Paleozoic origin of enzymatic lignin decomposition reconstructed from 31 fungal genomes.</title>
        <authorList>
            <person name="Floudas D."/>
            <person name="Binder M."/>
            <person name="Riley R."/>
            <person name="Barry K."/>
            <person name="Blanchette R.A."/>
            <person name="Henrissat B."/>
            <person name="Martinez A.T."/>
            <person name="Otillar R."/>
            <person name="Spatafora J.W."/>
            <person name="Yadav J.S."/>
            <person name="Aerts A."/>
            <person name="Benoit I."/>
            <person name="Boyd A."/>
            <person name="Carlson A."/>
            <person name="Copeland A."/>
            <person name="Coutinho P.M."/>
            <person name="de Vries R.P."/>
            <person name="Ferreira P."/>
            <person name="Findley K."/>
            <person name="Foster B."/>
            <person name="Gaskell J."/>
            <person name="Glotzer D."/>
            <person name="Gorecki P."/>
            <person name="Heitman J."/>
            <person name="Hesse C."/>
            <person name="Hori C."/>
            <person name="Igarashi K."/>
            <person name="Jurgens J.A."/>
            <person name="Kallen N."/>
            <person name="Kersten P."/>
            <person name="Kohler A."/>
            <person name="Kuees U."/>
            <person name="Kumar T.K.A."/>
            <person name="Kuo A."/>
            <person name="LaButti K."/>
            <person name="Larrondo L.F."/>
            <person name="Lindquist E."/>
            <person name="Ling A."/>
            <person name="Lombard V."/>
            <person name="Lucas S."/>
            <person name="Lundell T."/>
            <person name="Martin R."/>
            <person name="McLaughlin D.J."/>
            <person name="Morgenstern I."/>
            <person name="Morin E."/>
            <person name="Murat C."/>
            <person name="Nagy L.G."/>
            <person name="Nolan M."/>
            <person name="Ohm R.A."/>
            <person name="Patyshakuliyeva A."/>
            <person name="Rokas A."/>
            <person name="Ruiz-Duenas F.J."/>
            <person name="Sabat G."/>
            <person name="Salamov A."/>
            <person name="Samejima M."/>
            <person name="Schmutz J."/>
            <person name="Slot J.C."/>
            <person name="St John F."/>
            <person name="Stenlid J."/>
            <person name="Sun H."/>
            <person name="Sun S."/>
            <person name="Syed K."/>
            <person name="Tsang A."/>
            <person name="Wiebenga A."/>
            <person name="Young D."/>
            <person name="Pisabarro A."/>
            <person name="Eastwood D.C."/>
            <person name="Martin F."/>
            <person name="Cullen D."/>
            <person name="Grigoriev I.V."/>
            <person name="Hibbett D.S."/>
        </authorList>
    </citation>
    <scope>NUCLEOTIDE SEQUENCE [LARGE SCALE GENOMIC DNA]</scope>
    <source>
        <strain evidence="3">FP-101664</strain>
    </source>
</reference>
<dbReference type="KEGG" id="tvs:TRAVEDRAFT_80071"/>
<sequence length="153" mass="16729">TGSPLSEAEIVELCHKSPDDPARVHGFTLRKTLRARRGYGSPSLTPPVYTKAMKRASSVSILSGLGVPIPPPKTDVAEPEAQASGSPTNSQKGPNKLRNFFGQRPPSELITTHLAAYFPFTEKKVLERTRRQSMMRQSGVPGRRDSIISFSMP</sequence>
<dbReference type="OMA" id="AARHSIM"/>
<evidence type="ECO:0000313" key="3">
    <source>
        <dbReference type="Proteomes" id="UP000054317"/>
    </source>
</evidence>
<gene>
    <name evidence="2" type="ORF">TRAVEDRAFT_80071</name>
</gene>
<feature type="non-terminal residue" evidence="2">
    <location>
        <position position="1"/>
    </location>
</feature>
<proteinExistence type="predicted"/>
<organism evidence="2 3">
    <name type="scientific">Trametes versicolor (strain FP-101664)</name>
    <name type="common">White-rot fungus</name>
    <name type="synonym">Coriolus versicolor</name>
    <dbReference type="NCBI Taxonomy" id="717944"/>
    <lineage>
        <taxon>Eukaryota</taxon>
        <taxon>Fungi</taxon>
        <taxon>Dikarya</taxon>
        <taxon>Basidiomycota</taxon>
        <taxon>Agaricomycotina</taxon>
        <taxon>Agaricomycetes</taxon>
        <taxon>Polyporales</taxon>
        <taxon>Polyporaceae</taxon>
        <taxon>Trametes</taxon>
    </lineage>
</organism>